<dbReference type="InterPro" id="IPR008733">
    <property type="entry name" value="PEX11"/>
</dbReference>
<keyword evidence="3" id="KW-0576">Peroxisome</keyword>
<dbReference type="Proteomes" id="UP000694255">
    <property type="component" value="Unassembled WGS sequence"/>
</dbReference>
<name>A0A8J5UHF4_9ASCO</name>
<evidence type="ECO:0000256" key="4">
    <source>
        <dbReference type="ARBA" id="ARBA00046271"/>
    </source>
</evidence>
<sequence>MDDSSNNNILITPSPFNPYNSQHQLPIHYYSRSPLHPSYQSYSSQPHTNQQQQIDYNLYNSEWKDTSSLTNRHPNNSNNNNNNLLIMPSTIAPTIQQQQQIPDTPTKSIDAKRLIYTADHNINNKPNTPNDFKRDDYIKIETVSIASSTSSSSTIINNVPHIKNWDIFWAMLNDIVGKDKLAKIGQYILRLLLHHSDQLQTYLSDDNHLNINIIQSRYNDTTKRLNLIKNFIKHPQDFIKIVAILFCSIFEQKFNGVITGLSMYRQLLRFGKTPFKIRELLNKLSNNISITSKQGLTINKSKLFNKSTLGNVFSIYYGINDESLLLYKLGVLSNKSYKKFASRHESFGWYCETWLAMYNAVDKLNILSQQEMDIKISIQVRNKAKILSRQLLGVNPNLSNHNASSTPTPTTDDLEMLAEIKFKKDNCWLDIYKNLADLAFNSYTVFKIPLPFATWQIWMGISAALLSTTKLYRETKKKLIEKEMSKIKFD</sequence>
<evidence type="ECO:0000256" key="3">
    <source>
        <dbReference type="ARBA" id="ARBA00023140"/>
    </source>
</evidence>
<comment type="caution">
    <text evidence="5">The sequence shown here is derived from an EMBL/GenBank/DDBJ whole genome shotgun (WGS) entry which is preliminary data.</text>
</comment>
<dbReference type="Pfam" id="PF05648">
    <property type="entry name" value="PEX11"/>
    <property type="match status" value="1"/>
</dbReference>
<gene>
    <name evidence="5" type="ORF">J8A68_005629</name>
</gene>
<dbReference type="EMBL" id="JAGSYN010000273">
    <property type="protein sequence ID" value="KAG7660812.1"/>
    <property type="molecule type" value="Genomic_DNA"/>
</dbReference>
<keyword evidence="1" id="KW-0962">Peroxisome biogenesis</keyword>
<dbReference type="GeneID" id="73472429"/>
<dbReference type="RefSeq" id="XP_049261045.1">
    <property type="nucleotide sequence ID" value="XM_049409716.1"/>
</dbReference>
<organism evidence="5 6">
    <name type="scientific">[Candida] subhashii</name>
    <dbReference type="NCBI Taxonomy" id="561895"/>
    <lineage>
        <taxon>Eukaryota</taxon>
        <taxon>Fungi</taxon>
        <taxon>Dikarya</taxon>
        <taxon>Ascomycota</taxon>
        <taxon>Saccharomycotina</taxon>
        <taxon>Pichiomycetes</taxon>
        <taxon>Debaryomycetaceae</taxon>
        <taxon>Spathaspora</taxon>
    </lineage>
</organism>
<dbReference type="PANTHER" id="PTHR12652:SF50">
    <property type="entry name" value="PEROXIN 11"/>
    <property type="match status" value="1"/>
</dbReference>
<evidence type="ECO:0000256" key="2">
    <source>
        <dbReference type="ARBA" id="ARBA00023136"/>
    </source>
</evidence>
<dbReference type="OrthoDB" id="411017at2759"/>
<evidence type="ECO:0000313" key="6">
    <source>
        <dbReference type="Proteomes" id="UP000694255"/>
    </source>
</evidence>
<keyword evidence="6" id="KW-1185">Reference proteome</keyword>
<protein>
    <submittedName>
        <fullName evidence="5">PEX25</fullName>
    </submittedName>
</protein>
<reference evidence="5 6" key="1">
    <citation type="journal article" date="2021" name="DNA Res.">
        <title>Genome analysis of Candida subhashii reveals its hybrid nature and dual mitochondrial genome conformations.</title>
        <authorList>
            <person name="Mixao V."/>
            <person name="Hegedusova E."/>
            <person name="Saus E."/>
            <person name="Pryszcz L.P."/>
            <person name="Cillingova A."/>
            <person name="Nosek J."/>
            <person name="Gabaldon T."/>
        </authorList>
    </citation>
    <scope>NUCLEOTIDE SEQUENCE [LARGE SCALE GENOMIC DNA]</scope>
    <source>
        <strain evidence="5 6">CBS 10753</strain>
    </source>
</reference>
<dbReference type="GO" id="GO:0005778">
    <property type="term" value="C:peroxisomal membrane"/>
    <property type="evidence" value="ECO:0007669"/>
    <property type="project" value="UniProtKB-SubCell"/>
</dbReference>
<comment type="subcellular location">
    <subcellularLocation>
        <location evidence="4">Peroxisome membrane</location>
    </subcellularLocation>
</comment>
<evidence type="ECO:0000256" key="1">
    <source>
        <dbReference type="ARBA" id="ARBA00022593"/>
    </source>
</evidence>
<dbReference type="AlphaFoldDB" id="A0A8J5UHF4"/>
<accession>A0A8J5UHF4</accession>
<dbReference type="GO" id="GO:0016559">
    <property type="term" value="P:peroxisome fission"/>
    <property type="evidence" value="ECO:0007669"/>
    <property type="project" value="InterPro"/>
</dbReference>
<proteinExistence type="predicted"/>
<dbReference type="PANTHER" id="PTHR12652">
    <property type="entry name" value="PEROXISOMAL BIOGENESIS FACTOR 11"/>
    <property type="match status" value="1"/>
</dbReference>
<keyword evidence="2" id="KW-0472">Membrane</keyword>
<evidence type="ECO:0000313" key="5">
    <source>
        <dbReference type="EMBL" id="KAG7660812.1"/>
    </source>
</evidence>